<dbReference type="PANTHER" id="PTHR20863:SF76">
    <property type="entry name" value="CARRIER DOMAIN-CONTAINING PROTEIN"/>
    <property type="match status" value="1"/>
</dbReference>
<dbReference type="PANTHER" id="PTHR20863">
    <property type="entry name" value="ACYL CARRIER PROTEIN"/>
    <property type="match status" value="1"/>
</dbReference>
<accession>A0A6G9VPK4</accession>
<dbReference type="InterPro" id="IPR009081">
    <property type="entry name" value="PP-bd_ACP"/>
</dbReference>
<dbReference type="GO" id="GO:0009245">
    <property type="term" value="P:lipid A biosynthetic process"/>
    <property type="evidence" value="ECO:0007669"/>
    <property type="project" value="TreeGrafter"/>
</dbReference>
<dbReference type="Proteomes" id="UP000502831">
    <property type="component" value="Chromosome"/>
</dbReference>
<dbReference type="GO" id="GO:0016020">
    <property type="term" value="C:membrane"/>
    <property type="evidence" value="ECO:0007669"/>
    <property type="project" value="GOC"/>
</dbReference>
<keyword evidence="1" id="KW-0596">Phosphopantetheine</keyword>
<evidence type="ECO:0000256" key="2">
    <source>
        <dbReference type="ARBA" id="ARBA00022553"/>
    </source>
</evidence>
<dbReference type="InterPro" id="IPR036736">
    <property type="entry name" value="ACP-like_sf"/>
</dbReference>
<dbReference type="InterPro" id="IPR003231">
    <property type="entry name" value="ACP"/>
</dbReference>
<dbReference type="GO" id="GO:0000035">
    <property type="term" value="F:acyl binding"/>
    <property type="evidence" value="ECO:0007669"/>
    <property type="project" value="TreeGrafter"/>
</dbReference>
<sequence length="82" mass="9302">MEISIENIKKLIVLADVVIDVEKIDVNKSLVEQGIDSLEFVNICLVIEETFGIKIPDEDLEDLNTINNIIDYVRSKSNLNQI</sequence>
<gene>
    <name evidence="3" type="ORF">FA584_04205</name>
</gene>
<name>A0A6G9VPK4_9BACT</name>
<organism evidence="3 4">
    <name type="scientific">Sulfurospirillum diekertiae</name>
    <dbReference type="NCBI Taxonomy" id="1854492"/>
    <lineage>
        <taxon>Bacteria</taxon>
        <taxon>Pseudomonadati</taxon>
        <taxon>Campylobacterota</taxon>
        <taxon>Epsilonproteobacteria</taxon>
        <taxon>Campylobacterales</taxon>
        <taxon>Sulfurospirillaceae</taxon>
        <taxon>Sulfurospirillum</taxon>
    </lineage>
</organism>
<evidence type="ECO:0000313" key="4">
    <source>
        <dbReference type="Proteomes" id="UP000502831"/>
    </source>
</evidence>
<dbReference type="RefSeq" id="WP_167749480.1">
    <property type="nucleotide sequence ID" value="NZ_CP039734.2"/>
</dbReference>
<dbReference type="Pfam" id="PF00550">
    <property type="entry name" value="PP-binding"/>
    <property type="match status" value="1"/>
</dbReference>
<evidence type="ECO:0000313" key="3">
    <source>
        <dbReference type="EMBL" id="QIR75447.1"/>
    </source>
</evidence>
<dbReference type="PROSITE" id="PS50075">
    <property type="entry name" value="CARRIER"/>
    <property type="match status" value="1"/>
</dbReference>
<dbReference type="AlphaFoldDB" id="A0A6G9VPK4"/>
<dbReference type="SUPFAM" id="SSF47336">
    <property type="entry name" value="ACP-like"/>
    <property type="match status" value="1"/>
</dbReference>
<dbReference type="GO" id="GO:0000036">
    <property type="term" value="F:acyl carrier activity"/>
    <property type="evidence" value="ECO:0007669"/>
    <property type="project" value="TreeGrafter"/>
</dbReference>
<dbReference type="GO" id="GO:0005829">
    <property type="term" value="C:cytosol"/>
    <property type="evidence" value="ECO:0007669"/>
    <property type="project" value="TreeGrafter"/>
</dbReference>
<dbReference type="EMBL" id="CP039734">
    <property type="protein sequence ID" value="QIR75447.1"/>
    <property type="molecule type" value="Genomic_DNA"/>
</dbReference>
<dbReference type="Gene3D" id="1.10.1200.10">
    <property type="entry name" value="ACP-like"/>
    <property type="match status" value="1"/>
</dbReference>
<evidence type="ECO:0000256" key="1">
    <source>
        <dbReference type="ARBA" id="ARBA00022450"/>
    </source>
</evidence>
<keyword evidence="2" id="KW-0597">Phosphoprotein</keyword>
<protein>
    <submittedName>
        <fullName evidence="3">Acyl carrier protein</fullName>
    </submittedName>
</protein>
<proteinExistence type="predicted"/>
<reference evidence="3 4" key="1">
    <citation type="journal article" date="2017" name="Environ. Sci. Technol.">
        <title>Organohalide Respiration with Chlorinated Ethenes under Low pH Conditions.</title>
        <authorList>
            <person name="Yang Y."/>
            <person name="Capiro N.L."/>
            <person name="Marcet T.F."/>
            <person name="Yan J."/>
            <person name="Pennell K.D."/>
            <person name="Loffler F.E."/>
        </authorList>
    </citation>
    <scope>NUCLEOTIDE SEQUENCE [LARGE SCALE GENOMIC DNA]</scope>
    <source>
        <strain evidence="3 4">ACSDCE</strain>
    </source>
</reference>